<evidence type="ECO:0000313" key="2">
    <source>
        <dbReference type="Proteomes" id="UP000245880"/>
    </source>
</evidence>
<organism evidence="1 2">
    <name type="scientific">Dyadobacter jejuensis</name>
    <dbReference type="NCBI Taxonomy" id="1082580"/>
    <lineage>
        <taxon>Bacteria</taxon>
        <taxon>Pseudomonadati</taxon>
        <taxon>Bacteroidota</taxon>
        <taxon>Cytophagia</taxon>
        <taxon>Cytophagales</taxon>
        <taxon>Spirosomataceae</taxon>
        <taxon>Dyadobacter</taxon>
    </lineage>
</organism>
<dbReference type="Proteomes" id="UP000245880">
    <property type="component" value="Unassembled WGS sequence"/>
</dbReference>
<proteinExistence type="predicted"/>
<evidence type="ECO:0000313" key="1">
    <source>
        <dbReference type="EMBL" id="PWJ56868.1"/>
    </source>
</evidence>
<dbReference type="RefSeq" id="WP_146202304.1">
    <property type="nucleotide sequence ID" value="NZ_QGDT01000010.1"/>
</dbReference>
<comment type="caution">
    <text evidence="1">The sequence shown here is derived from an EMBL/GenBank/DDBJ whole genome shotgun (WGS) entry which is preliminary data.</text>
</comment>
<dbReference type="AlphaFoldDB" id="A0A316AHV7"/>
<protein>
    <submittedName>
        <fullName evidence="1">Uncharacterized protein</fullName>
    </submittedName>
</protein>
<name>A0A316AHV7_9BACT</name>
<reference evidence="1 2" key="1">
    <citation type="submission" date="2018-03" db="EMBL/GenBank/DDBJ databases">
        <title>Genomic Encyclopedia of Archaeal and Bacterial Type Strains, Phase II (KMG-II): from individual species to whole genera.</title>
        <authorList>
            <person name="Goeker M."/>
        </authorList>
    </citation>
    <scope>NUCLEOTIDE SEQUENCE [LARGE SCALE GENOMIC DNA]</scope>
    <source>
        <strain evidence="1 2">DSM 100346</strain>
    </source>
</reference>
<gene>
    <name evidence="1" type="ORF">CLV98_110179</name>
</gene>
<keyword evidence="2" id="KW-1185">Reference proteome</keyword>
<sequence length="63" mass="7330">MSTTQSFLYYYFKKLFFTIPLASFVVEQGRIAHLKPIPIVFGMAKPLQKGWQVSQLEYRGGDR</sequence>
<dbReference type="EMBL" id="QGDT01000010">
    <property type="protein sequence ID" value="PWJ56868.1"/>
    <property type="molecule type" value="Genomic_DNA"/>
</dbReference>
<accession>A0A316AHV7</accession>